<protein>
    <submittedName>
        <fullName evidence="3">Sugar isomerase</fullName>
    </submittedName>
</protein>
<dbReference type="Gene3D" id="3.40.50.10490">
    <property type="entry name" value="Glucose-6-phosphate isomerase like protein, domain 1"/>
    <property type="match status" value="2"/>
</dbReference>
<evidence type="ECO:0000313" key="3">
    <source>
        <dbReference type="EMBL" id="PSR22387.1"/>
    </source>
</evidence>
<sequence>MQAGSVVREVINAQPDAWTRVLASSQVQWDLPGRVLCVGSGTSYYLALVVAALGQRLGLDITAIPAQNIILDAEEAVTGFDSVIVISRSGETSEAIWSARIAKKQGKVVLGVTCNDAAPLLQTVDRAWILDYAHDHTVVMVRSFTSMLMAFEQALARHGQNAAGLAALEGLVGHAQEFVAQAGEIVRAMMERTPRRVYILGAGVRHGIALEGALKCLEMSNENAAAYGPLEFRHGPWGSVTDDDVVVLLGQTRYASHEREVLRDLSERTQRLLTVASPEWFRGNDDPGIHLLLPDLDDLWLGPLAVVPLQWLGYDWAIKTGRDPDAPKNLTQVVDLSYGIH</sequence>
<dbReference type="PROSITE" id="PS51464">
    <property type="entry name" value="SIS"/>
    <property type="match status" value="2"/>
</dbReference>
<dbReference type="PANTHER" id="PTHR10937">
    <property type="entry name" value="GLUCOSAMINE--FRUCTOSE-6-PHOSPHATE AMINOTRANSFERASE, ISOMERIZING"/>
    <property type="match status" value="1"/>
</dbReference>
<dbReference type="InterPro" id="IPR035466">
    <property type="entry name" value="GlmS/AgaS_SIS"/>
</dbReference>
<dbReference type="GO" id="GO:0097367">
    <property type="term" value="F:carbohydrate derivative binding"/>
    <property type="evidence" value="ECO:0007669"/>
    <property type="project" value="InterPro"/>
</dbReference>
<evidence type="ECO:0000259" key="2">
    <source>
        <dbReference type="PROSITE" id="PS51464"/>
    </source>
</evidence>
<dbReference type="EMBL" id="PXYV01000018">
    <property type="protein sequence ID" value="PSR22387.1"/>
    <property type="molecule type" value="Genomic_DNA"/>
</dbReference>
<proteinExistence type="predicted"/>
<comment type="caution">
    <text evidence="3">The sequence shown here is derived from an EMBL/GenBank/DDBJ whole genome shotgun (WGS) entry which is preliminary data.</text>
</comment>
<dbReference type="GO" id="GO:0016853">
    <property type="term" value="F:isomerase activity"/>
    <property type="evidence" value="ECO:0007669"/>
    <property type="project" value="UniProtKB-KW"/>
</dbReference>
<dbReference type="CDD" id="cd05008">
    <property type="entry name" value="SIS_GlmS_GlmD_1"/>
    <property type="match status" value="1"/>
</dbReference>
<evidence type="ECO:0000256" key="1">
    <source>
        <dbReference type="ARBA" id="ARBA00022737"/>
    </source>
</evidence>
<dbReference type="AlphaFoldDB" id="A0A2T2WJG9"/>
<dbReference type="Pfam" id="PF01380">
    <property type="entry name" value="SIS"/>
    <property type="match status" value="2"/>
</dbReference>
<organism evidence="3 4">
    <name type="scientific">Sulfobacillus acidophilus</name>
    <dbReference type="NCBI Taxonomy" id="53633"/>
    <lineage>
        <taxon>Bacteria</taxon>
        <taxon>Bacillati</taxon>
        <taxon>Bacillota</taxon>
        <taxon>Clostridia</taxon>
        <taxon>Eubacteriales</taxon>
        <taxon>Clostridiales Family XVII. Incertae Sedis</taxon>
        <taxon>Sulfobacillus</taxon>
    </lineage>
</organism>
<feature type="domain" description="SIS" evidence="2">
    <location>
        <begin position="185"/>
        <end position="327"/>
    </location>
</feature>
<accession>A0A2T2WJG9</accession>
<reference evidence="3 4" key="1">
    <citation type="journal article" date="2014" name="BMC Genomics">
        <title>Comparison of environmental and isolate Sulfobacillus genomes reveals diverse carbon, sulfur, nitrogen, and hydrogen metabolisms.</title>
        <authorList>
            <person name="Justice N.B."/>
            <person name="Norman A."/>
            <person name="Brown C.T."/>
            <person name="Singh A."/>
            <person name="Thomas B.C."/>
            <person name="Banfield J.F."/>
        </authorList>
    </citation>
    <scope>NUCLEOTIDE SEQUENCE [LARGE SCALE GENOMIC DNA]</scope>
    <source>
        <strain evidence="3">AMDSBA3</strain>
    </source>
</reference>
<keyword evidence="3" id="KW-0413">Isomerase</keyword>
<dbReference type="PANTHER" id="PTHR10937:SF4">
    <property type="entry name" value="GLUCOSAMINE-6-PHOSPHATE DEAMINASE"/>
    <property type="match status" value="1"/>
</dbReference>
<dbReference type="CDD" id="cd05009">
    <property type="entry name" value="SIS_GlmS_GlmD_2"/>
    <property type="match status" value="1"/>
</dbReference>
<dbReference type="InterPro" id="IPR001347">
    <property type="entry name" value="SIS_dom"/>
</dbReference>
<gene>
    <name evidence="3" type="ORF">C7B45_07170</name>
</gene>
<dbReference type="InterPro" id="IPR046348">
    <property type="entry name" value="SIS_dom_sf"/>
</dbReference>
<dbReference type="GO" id="GO:1901135">
    <property type="term" value="P:carbohydrate derivative metabolic process"/>
    <property type="evidence" value="ECO:0007669"/>
    <property type="project" value="InterPro"/>
</dbReference>
<feature type="domain" description="SIS" evidence="2">
    <location>
        <begin position="23"/>
        <end position="165"/>
    </location>
</feature>
<name>A0A2T2WJG9_9FIRM</name>
<dbReference type="InterPro" id="IPR035490">
    <property type="entry name" value="GlmS/FrlB_SIS"/>
</dbReference>
<dbReference type="SUPFAM" id="SSF53697">
    <property type="entry name" value="SIS domain"/>
    <property type="match status" value="1"/>
</dbReference>
<dbReference type="Proteomes" id="UP000241848">
    <property type="component" value="Unassembled WGS sequence"/>
</dbReference>
<keyword evidence="1" id="KW-0677">Repeat</keyword>
<evidence type="ECO:0000313" key="4">
    <source>
        <dbReference type="Proteomes" id="UP000241848"/>
    </source>
</evidence>